<dbReference type="Gene3D" id="3.40.50.360">
    <property type="match status" value="1"/>
</dbReference>
<dbReference type="SUPFAM" id="SSF52218">
    <property type="entry name" value="Flavoproteins"/>
    <property type="match status" value="1"/>
</dbReference>
<evidence type="ECO:0000259" key="1">
    <source>
        <dbReference type="Pfam" id="PF03358"/>
    </source>
</evidence>
<gene>
    <name evidence="2" type="ORF">ACFPJ6_13590</name>
</gene>
<reference evidence="3" key="1">
    <citation type="journal article" date="2019" name="Int. J. Syst. Evol. Microbiol.">
        <title>The Global Catalogue of Microorganisms (GCM) 10K type strain sequencing project: providing services to taxonomists for standard genome sequencing and annotation.</title>
        <authorList>
            <consortium name="The Broad Institute Genomics Platform"/>
            <consortium name="The Broad Institute Genome Sequencing Center for Infectious Disease"/>
            <person name="Wu L."/>
            <person name="Ma J."/>
        </authorList>
    </citation>
    <scope>NUCLEOTIDE SEQUENCE [LARGE SCALE GENOMIC DNA]</scope>
    <source>
        <strain evidence="3">CCUG 43114</strain>
    </source>
</reference>
<proteinExistence type="predicted"/>
<dbReference type="InterPro" id="IPR029039">
    <property type="entry name" value="Flavoprotein-like_sf"/>
</dbReference>
<feature type="domain" description="NADPH-dependent FMN reductase-like" evidence="1">
    <location>
        <begin position="16"/>
        <end position="151"/>
    </location>
</feature>
<sequence>MTDLTALVLTCTLSPSPSESSSELLGDQVLAALEKHGVSGENVRVVDHAVTFGVQKDMGDGDAWPAIRDKVLAVDILVVATPIWMGQPASVAKVVLERLDAEIAETKENGNPILFDKVAGVAVVGNEDGAHHVSAEVYQGLSDVGFSIPPQAVTYWVGQAMGSTDYNELDETPEKTRGTTDTLARVLAHLARVLKESPYPAG</sequence>
<dbReference type="EMBL" id="JBHSLD010000013">
    <property type="protein sequence ID" value="MFC5381816.1"/>
    <property type="molecule type" value="Genomic_DNA"/>
</dbReference>
<accession>A0ABW0GUG0</accession>
<dbReference type="InterPro" id="IPR005025">
    <property type="entry name" value="FMN_Rdtase-like_dom"/>
</dbReference>
<keyword evidence="3" id="KW-1185">Reference proteome</keyword>
<evidence type="ECO:0000313" key="2">
    <source>
        <dbReference type="EMBL" id="MFC5381816.1"/>
    </source>
</evidence>
<dbReference type="Pfam" id="PF03358">
    <property type="entry name" value="FMN_red"/>
    <property type="match status" value="1"/>
</dbReference>
<organism evidence="2 3">
    <name type="scientific">Aquipuribacter nitratireducens</name>
    <dbReference type="NCBI Taxonomy" id="650104"/>
    <lineage>
        <taxon>Bacteria</taxon>
        <taxon>Bacillati</taxon>
        <taxon>Actinomycetota</taxon>
        <taxon>Actinomycetes</taxon>
        <taxon>Micrococcales</taxon>
        <taxon>Intrasporangiaceae</taxon>
        <taxon>Aquipuribacter</taxon>
    </lineage>
</organism>
<dbReference type="RefSeq" id="WP_340271160.1">
    <property type="nucleotide sequence ID" value="NZ_JBBEOG010000009.1"/>
</dbReference>
<name>A0ABW0GUG0_9MICO</name>
<evidence type="ECO:0000313" key="3">
    <source>
        <dbReference type="Proteomes" id="UP001596122"/>
    </source>
</evidence>
<protein>
    <submittedName>
        <fullName evidence="2">Flavodoxin family protein</fullName>
    </submittedName>
</protein>
<comment type="caution">
    <text evidence="2">The sequence shown here is derived from an EMBL/GenBank/DDBJ whole genome shotgun (WGS) entry which is preliminary data.</text>
</comment>
<dbReference type="Proteomes" id="UP001596122">
    <property type="component" value="Unassembled WGS sequence"/>
</dbReference>